<dbReference type="InterPro" id="IPR010087">
    <property type="entry name" value="Flav_short"/>
</dbReference>
<evidence type="ECO:0000256" key="4">
    <source>
        <dbReference type="ARBA" id="ARBA00022448"/>
    </source>
</evidence>
<dbReference type="Pfam" id="PF00258">
    <property type="entry name" value="Flavodoxin_1"/>
    <property type="match status" value="1"/>
</dbReference>
<dbReference type="NCBIfam" id="NF005246">
    <property type="entry name" value="PRK06756.1"/>
    <property type="match status" value="1"/>
</dbReference>
<evidence type="ECO:0000256" key="1">
    <source>
        <dbReference type="ARBA" id="ARBA00001917"/>
    </source>
</evidence>
<reference evidence="10 11" key="1">
    <citation type="submission" date="2017-03" db="EMBL/GenBank/DDBJ databases">
        <title>Isolation of Levoglucosan Utilizing Bacteria.</title>
        <authorList>
            <person name="Arya A.S."/>
        </authorList>
    </citation>
    <scope>NUCLEOTIDE SEQUENCE [LARGE SCALE GENOMIC DNA]</scope>
    <source>
        <strain evidence="10 11">MEC069</strain>
    </source>
</reference>
<gene>
    <name evidence="10" type="ORF">B5M42_11555</name>
</gene>
<evidence type="ECO:0000313" key="11">
    <source>
        <dbReference type="Proteomes" id="UP000298246"/>
    </source>
</evidence>
<dbReference type="NCBIfam" id="TIGR01753">
    <property type="entry name" value="flav_short"/>
    <property type="match status" value="1"/>
</dbReference>
<comment type="cofactor">
    <cofactor evidence="1 8">
        <name>FMN</name>
        <dbReference type="ChEBI" id="CHEBI:58210"/>
    </cofactor>
</comment>
<dbReference type="PROSITE" id="PS50902">
    <property type="entry name" value="FLAVODOXIN_LIKE"/>
    <property type="match status" value="1"/>
</dbReference>
<dbReference type="Gene3D" id="3.40.50.360">
    <property type="match status" value="1"/>
</dbReference>
<protein>
    <recommendedName>
        <fullName evidence="8">Flavodoxin</fullName>
    </recommendedName>
</protein>
<evidence type="ECO:0000256" key="2">
    <source>
        <dbReference type="ARBA" id="ARBA00003297"/>
    </source>
</evidence>
<proteinExistence type="inferred from homology"/>
<evidence type="ECO:0000256" key="7">
    <source>
        <dbReference type="ARBA" id="ARBA00022982"/>
    </source>
</evidence>
<dbReference type="InterPro" id="IPR050619">
    <property type="entry name" value="Flavodoxin"/>
</dbReference>
<evidence type="ECO:0000256" key="8">
    <source>
        <dbReference type="RuleBase" id="RU367037"/>
    </source>
</evidence>
<organism evidence="10 11">
    <name type="scientific">Paenibacillus athensensis</name>
    <dbReference type="NCBI Taxonomy" id="1967502"/>
    <lineage>
        <taxon>Bacteria</taxon>
        <taxon>Bacillati</taxon>
        <taxon>Bacillota</taxon>
        <taxon>Bacilli</taxon>
        <taxon>Bacillales</taxon>
        <taxon>Paenibacillaceae</taxon>
        <taxon>Paenibacillus</taxon>
    </lineage>
</organism>
<dbReference type="PANTHER" id="PTHR42809:SF1">
    <property type="entry name" value="FLAVODOXIN 1"/>
    <property type="match status" value="1"/>
</dbReference>
<feature type="domain" description="Flavodoxin-like" evidence="9">
    <location>
        <begin position="4"/>
        <end position="141"/>
    </location>
</feature>
<evidence type="ECO:0000313" key="10">
    <source>
        <dbReference type="EMBL" id="TFE87834.1"/>
    </source>
</evidence>
<sequence length="151" mass="16385">MAKVIMVYASSTGNTKKIAKLIGKALEQAGVDLTVRELPQATPSELEQYDGIILGSYTYGDGDLADEFLDYYEDMDGLDLTGKIAAVFGSGDTSYDNFCGAVDTLSAKLTELGAIIIQEDLKIELGPDDEEVCLQFGREFAESLFEVFQEA</sequence>
<comment type="function">
    <text evidence="2 8">Low-potential electron donor to a number of redox enzymes.</text>
</comment>
<comment type="caution">
    <text evidence="10">The sequence shown here is derived from an EMBL/GenBank/DDBJ whole genome shotgun (WGS) entry which is preliminary data.</text>
</comment>
<evidence type="ECO:0000256" key="6">
    <source>
        <dbReference type="ARBA" id="ARBA00022643"/>
    </source>
</evidence>
<dbReference type="RefSeq" id="WP_134752913.1">
    <property type="nucleotide sequence ID" value="NZ_MYFO02000012.1"/>
</dbReference>
<dbReference type="InterPro" id="IPR029039">
    <property type="entry name" value="Flavoprotein-like_sf"/>
</dbReference>
<dbReference type="NCBIfam" id="NF005216">
    <property type="entry name" value="PRK06703.1"/>
    <property type="match status" value="1"/>
</dbReference>
<evidence type="ECO:0000256" key="3">
    <source>
        <dbReference type="ARBA" id="ARBA00005267"/>
    </source>
</evidence>
<dbReference type="PANTHER" id="PTHR42809">
    <property type="entry name" value="FLAVODOXIN 2"/>
    <property type="match status" value="1"/>
</dbReference>
<evidence type="ECO:0000256" key="5">
    <source>
        <dbReference type="ARBA" id="ARBA00022630"/>
    </source>
</evidence>
<keyword evidence="5 8" id="KW-0285">Flavoprotein</keyword>
<dbReference type="GO" id="GO:0016651">
    <property type="term" value="F:oxidoreductase activity, acting on NAD(P)H"/>
    <property type="evidence" value="ECO:0007669"/>
    <property type="project" value="UniProtKB-ARBA"/>
</dbReference>
<keyword evidence="6 8" id="KW-0288">FMN</keyword>
<comment type="similarity">
    <text evidence="3 8">Belongs to the flavodoxin family.</text>
</comment>
<keyword evidence="4 8" id="KW-0813">Transport</keyword>
<dbReference type="EMBL" id="MYFO01000012">
    <property type="protein sequence ID" value="TFE87834.1"/>
    <property type="molecule type" value="Genomic_DNA"/>
</dbReference>
<dbReference type="OrthoDB" id="9790745at2"/>
<dbReference type="InterPro" id="IPR008254">
    <property type="entry name" value="Flavodoxin/NO_synth"/>
</dbReference>
<keyword evidence="7 8" id="KW-0249">Electron transport</keyword>
<keyword evidence="11" id="KW-1185">Reference proteome</keyword>
<dbReference type="GO" id="GO:0010181">
    <property type="term" value="F:FMN binding"/>
    <property type="evidence" value="ECO:0007669"/>
    <property type="project" value="UniProtKB-UniRule"/>
</dbReference>
<dbReference type="GO" id="GO:0009055">
    <property type="term" value="F:electron transfer activity"/>
    <property type="evidence" value="ECO:0007669"/>
    <property type="project" value="UniProtKB-UniRule"/>
</dbReference>
<dbReference type="Proteomes" id="UP000298246">
    <property type="component" value="Unassembled WGS sequence"/>
</dbReference>
<evidence type="ECO:0000259" key="9">
    <source>
        <dbReference type="PROSITE" id="PS50902"/>
    </source>
</evidence>
<dbReference type="SUPFAM" id="SSF52218">
    <property type="entry name" value="Flavoproteins"/>
    <property type="match status" value="1"/>
</dbReference>
<accession>A0A4Y8Q378</accession>
<dbReference type="AlphaFoldDB" id="A0A4Y8Q378"/>
<name>A0A4Y8Q378_9BACL</name>